<keyword evidence="2 5" id="KW-0561">Oxygen transport</keyword>
<keyword evidence="8" id="KW-1185">Reference proteome</keyword>
<dbReference type="PANTHER" id="PTHR43396">
    <property type="entry name" value="FLAVOHEMOPROTEIN"/>
    <property type="match status" value="1"/>
</dbReference>
<dbReference type="GO" id="GO:0005344">
    <property type="term" value="F:oxygen carrier activity"/>
    <property type="evidence" value="ECO:0007669"/>
    <property type="project" value="UniProtKB-KW"/>
</dbReference>
<accession>A0A432PFK2</accession>
<dbReference type="InterPro" id="IPR009050">
    <property type="entry name" value="Globin-like_sf"/>
</dbReference>
<proteinExistence type="inferred from homology"/>
<protein>
    <submittedName>
        <fullName evidence="7">Hemin receptor</fullName>
    </submittedName>
</protein>
<gene>
    <name evidence="7" type="ORF">EFQ99_23435</name>
</gene>
<dbReference type="GO" id="GO:0046872">
    <property type="term" value="F:metal ion binding"/>
    <property type="evidence" value="ECO:0007669"/>
    <property type="project" value="UniProtKB-KW"/>
</dbReference>
<dbReference type="EMBL" id="RJTH01000009">
    <property type="protein sequence ID" value="RUM22992.1"/>
    <property type="molecule type" value="Genomic_DNA"/>
</dbReference>
<dbReference type="Proteomes" id="UP000278823">
    <property type="component" value="Unassembled WGS sequence"/>
</dbReference>
<dbReference type="GO" id="GO:0019825">
    <property type="term" value="F:oxygen binding"/>
    <property type="evidence" value="ECO:0007669"/>
    <property type="project" value="InterPro"/>
</dbReference>
<comment type="caution">
    <text evidence="7">The sequence shown here is derived from an EMBL/GenBank/DDBJ whole genome shotgun (WGS) entry which is preliminary data.</text>
</comment>
<dbReference type="GO" id="GO:0008941">
    <property type="term" value="F:nitric oxide dioxygenase NAD(P)H activity"/>
    <property type="evidence" value="ECO:0007669"/>
    <property type="project" value="TreeGrafter"/>
</dbReference>
<dbReference type="GO" id="GO:0020037">
    <property type="term" value="F:heme binding"/>
    <property type="evidence" value="ECO:0007669"/>
    <property type="project" value="InterPro"/>
</dbReference>
<dbReference type="RefSeq" id="WP_126923596.1">
    <property type="nucleotide sequence ID" value="NZ_ML133694.1"/>
</dbReference>
<dbReference type="InterPro" id="IPR000971">
    <property type="entry name" value="Globin"/>
</dbReference>
<dbReference type="GO" id="GO:0071500">
    <property type="term" value="P:cellular response to nitrosative stress"/>
    <property type="evidence" value="ECO:0007669"/>
    <property type="project" value="TreeGrafter"/>
</dbReference>
<dbReference type="GO" id="GO:0046210">
    <property type="term" value="P:nitric oxide catabolic process"/>
    <property type="evidence" value="ECO:0007669"/>
    <property type="project" value="TreeGrafter"/>
</dbReference>
<keyword evidence="4" id="KW-0408">Iron</keyword>
<keyword evidence="5" id="KW-0813">Transport</keyword>
<feature type="domain" description="Globin" evidence="6">
    <location>
        <begin position="1"/>
        <end position="134"/>
    </location>
</feature>
<keyword evidence="7" id="KW-0675">Receptor</keyword>
<reference evidence="8" key="1">
    <citation type="submission" date="2018-11" db="EMBL/GenBank/DDBJ databases">
        <title>Rhizobium chutanense sp. nov., isolated from root nodules of Phaseolus vulgaris in China.</title>
        <authorList>
            <person name="Huo Y."/>
        </authorList>
    </citation>
    <scope>NUCLEOTIDE SEQUENCE [LARGE SCALE GENOMIC DNA]</scope>
    <source>
        <strain evidence="8">CCBAU 65647</strain>
    </source>
</reference>
<evidence type="ECO:0000259" key="6">
    <source>
        <dbReference type="PROSITE" id="PS01033"/>
    </source>
</evidence>
<evidence type="ECO:0000256" key="2">
    <source>
        <dbReference type="ARBA" id="ARBA00022621"/>
    </source>
</evidence>
<evidence type="ECO:0000256" key="1">
    <source>
        <dbReference type="ARBA" id="ARBA00022617"/>
    </source>
</evidence>
<evidence type="ECO:0000313" key="7">
    <source>
        <dbReference type="EMBL" id="RUM22992.1"/>
    </source>
</evidence>
<dbReference type="GO" id="GO:0071949">
    <property type="term" value="F:FAD binding"/>
    <property type="evidence" value="ECO:0007669"/>
    <property type="project" value="TreeGrafter"/>
</dbReference>
<keyword evidence="1 5" id="KW-0349">Heme</keyword>
<evidence type="ECO:0000256" key="3">
    <source>
        <dbReference type="ARBA" id="ARBA00022723"/>
    </source>
</evidence>
<dbReference type="CDD" id="cd12131">
    <property type="entry name" value="HGbI-like"/>
    <property type="match status" value="1"/>
</dbReference>
<evidence type="ECO:0000256" key="5">
    <source>
        <dbReference type="RuleBase" id="RU000356"/>
    </source>
</evidence>
<dbReference type="Gene3D" id="1.10.490.10">
    <property type="entry name" value="Globins"/>
    <property type="match status" value="1"/>
</dbReference>
<dbReference type="OrthoDB" id="3213438at2"/>
<dbReference type="PANTHER" id="PTHR43396:SF3">
    <property type="entry name" value="FLAVOHEMOPROTEIN"/>
    <property type="match status" value="1"/>
</dbReference>
<keyword evidence="3" id="KW-0479">Metal-binding</keyword>
<dbReference type="InterPro" id="IPR012292">
    <property type="entry name" value="Globin/Proto"/>
</dbReference>
<dbReference type="SUPFAM" id="SSF46458">
    <property type="entry name" value="Globin-like"/>
    <property type="match status" value="1"/>
</dbReference>
<sequence>MEKETVATIQASFRKLVPIADKVGLIFYTRLFETHPSLRPMFAEDIAPQAKKLIHILGVVVGSLHALDAVMPAVKELARRHTGYGVTEAHYPVVGETLIWTLEQGLGDDFTDDVRQAWLSAYAALSGVMIAAANEPVQSGTIH</sequence>
<dbReference type="PROSITE" id="PS01033">
    <property type="entry name" value="GLOBIN"/>
    <property type="match status" value="1"/>
</dbReference>
<evidence type="ECO:0000313" key="8">
    <source>
        <dbReference type="Proteomes" id="UP000278823"/>
    </source>
</evidence>
<name>A0A432PFK2_9HYPH</name>
<organism evidence="7 8">
    <name type="scientific">Rhizobium vallis</name>
    <dbReference type="NCBI Taxonomy" id="634290"/>
    <lineage>
        <taxon>Bacteria</taxon>
        <taxon>Pseudomonadati</taxon>
        <taxon>Pseudomonadota</taxon>
        <taxon>Alphaproteobacteria</taxon>
        <taxon>Hyphomicrobiales</taxon>
        <taxon>Rhizobiaceae</taxon>
        <taxon>Rhizobium/Agrobacterium group</taxon>
        <taxon>Rhizobium</taxon>
    </lineage>
</organism>
<dbReference type="AlphaFoldDB" id="A0A432PFK2"/>
<comment type="similarity">
    <text evidence="5">Belongs to the globin family.</text>
</comment>
<evidence type="ECO:0000256" key="4">
    <source>
        <dbReference type="ARBA" id="ARBA00023004"/>
    </source>
</evidence>
<dbReference type="Pfam" id="PF00042">
    <property type="entry name" value="Globin"/>
    <property type="match status" value="1"/>
</dbReference>